<dbReference type="GO" id="GO:0009425">
    <property type="term" value="C:bacterial-type flagellum basal body"/>
    <property type="evidence" value="ECO:0007669"/>
    <property type="project" value="InterPro"/>
</dbReference>
<evidence type="ECO:0000256" key="8">
    <source>
        <dbReference type="ARBA" id="ARBA00022989"/>
    </source>
</evidence>
<evidence type="ECO:0000256" key="5">
    <source>
        <dbReference type="ARBA" id="ARBA00022500"/>
    </source>
</evidence>
<proteinExistence type="inferred from homology"/>
<dbReference type="InterPro" id="IPR005503">
    <property type="entry name" value="FliL"/>
</dbReference>
<dbReference type="EMBL" id="CP066681">
    <property type="protein sequence ID" value="QQG35219.1"/>
    <property type="molecule type" value="Genomic_DNA"/>
</dbReference>
<comment type="similarity">
    <text evidence="3">Belongs to the FliL family.</text>
</comment>
<dbReference type="GO" id="GO:0071978">
    <property type="term" value="P:bacterial-type flagellum-dependent swarming motility"/>
    <property type="evidence" value="ECO:0007669"/>
    <property type="project" value="TreeGrafter"/>
</dbReference>
<dbReference type="PANTHER" id="PTHR35091:SF2">
    <property type="entry name" value="FLAGELLAR PROTEIN FLIL"/>
    <property type="match status" value="1"/>
</dbReference>
<keyword evidence="10" id="KW-0282">Flagellum</keyword>
<evidence type="ECO:0000256" key="9">
    <source>
        <dbReference type="ARBA" id="ARBA00023136"/>
    </source>
</evidence>
<evidence type="ECO:0000256" key="6">
    <source>
        <dbReference type="ARBA" id="ARBA00022692"/>
    </source>
</evidence>
<keyword evidence="7" id="KW-0283">Flagellar rotation</keyword>
<keyword evidence="4" id="KW-1003">Cell membrane</keyword>
<name>A0A7T5R0C8_9BACT</name>
<keyword evidence="8" id="KW-1133">Transmembrane helix</keyword>
<dbReference type="AlphaFoldDB" id="A0A7T5R0C8"/>
<keyword evidence="10" id="KW-0969">Cilium</keyword>
<evidence type="ECO:0000313" key="10">
    <source>
        <dbReference type="EMBL" id="QQG35219.1"/>
    </source>
</evidence>
<dbReference type="PANTHER" id="PTHR35091">
    <property type="entry name" value="FLAGELLAR PROTEIN FLIL"/>
    <property type="match status" value="1"/>
</dbReference>
<evidence type="ECO:0000256" key="4">
    <source>
        <dbReference type="ARBA" id="ARBA00022475"/>
    </source>
</evidence>
<evidence type="ECO:0000256" key="3">
    <source>
        <dbReference type="ARBA" id="ARBA00008281"/>
    </source>
</evidence>
<sequence>MKMAFLALAAVVVLGAGAGGAYFYFGQKAEASVGENAEHAEAREAKDSHKKDKGGHAAYVEMDPLILPIVDAEGVSQIVSLVVVLQVHDETQKAEVSSQMPRIKDAYIQDMYGVLNKHAAMKGGVVQVGIIKEKLNTANTRILGDGVVEDVLLQVVQQRPI</sequence>
<keyword evidence="9" id="KW-0472">Membrane</keyword>
<keyword evidence="5" id="KW-0145">Chemotaxis</keyword>
<dbReference type="GO" id="GO:0005886">
    <property type="term" value="C:plasma membrane"/>
    <property type="evidence" value="ECO:0007669"/>
    <property type="project" value="UniProtKB-SubCell"/>
</dbReference>
<comment type="subcellular location">
    <subcellularLocation>
        <location evidence="2">Cell membrane</location>
        <topology evidence="2">Single-pass membrane protein</topology>
    </subcellularLocation>
</comment>
<reference evidence="10 11" key="1">
    <citation type="submission" date="2020-07" db="EMBL/GenBank/DDBJ databases">
        <title>Huge and variable diversity of episymbiotic CPR bacteria and DPANN archaea in groundwater ecosystems.</title>
        <authorList>
            <person name="He C.Y."/>
            <person name="Keren R."/>
            <person name="Whittaker M."/>
            <person name="Farag I.F."/>
            <person name="Doudna J."/>
            <person name="Cate J.H.D."/>
            <person name="Banfield J.F."/>
        </authorList>
    </citation>
    <scope>NUCLEOTIDE SEQUENCE [LARGE SCALE GENOMIC DNA]</scope>
    <source>
        <strain evidence="10">NC_groundwater_70_Ag_B-0.1um_54_66</strain>
    </source>
</reference>
<keyword evidence="6" id="KW-0812">Transmembrane</keyword>
<comment type="function">
    <text evidence="1">Controls the rotational direction of flagella during chemotaxis.</text>
</comment>
<organism evidence="10 11">
    <name type="scientific">Micavibrio aeruginosavorus</name>
    <dbReference type="NCBI Taxonomy" id="349221"/>
    <lineage>
        <taxon>Bacteria</taxon>
        <taxon>Pseudomonadati</taxon>
        <taxon>Bdellovibrionota</taxon>
        <taxon>Bdellovibrionia</taxon>
        <taxon>Bdellovibrionales</taxon>
        <taxon>Pseudobdellovibrionaceae</taxon>
        <taxon>Micavibrio</taxon>
    </lineage>
</organism>
<accession>A0A7T5R0C8</accession>
<dbReference type="Proteomes" id="UP000595362">
    <property type="component" value="Chromosome"/>
</dbReference>
<dbReference type="GO" id="GO:0006935">
    <property type="term" value="P:chemotaxis"/>
    <property type="evidence" value="ECO:0007669"/>
    <property type="project" value="UniProtKB-KW"/>
</dbReference>
<evidence type="ECO:0000313" key="11">
    <source>
        <dbReference type="Proteomes" id="UP000595362"/>
    </source>
</evidence>
<evidence type="ECO:0000256" key="7">
    <source>
        <dbReference type="ARBA" id="ARBA00022779"/>
    </source>
</evidence>
<gene>
    <name evidence="10" type="ORF">HYS17_06525</name>
</gene>
<evidence type="ECO:0000256" key="2">
    <source>
        <dbReference type="ARBA" id="ARBA00004162"/>
    </source>
</evidence>
<protein>
    <submittedName>
        <fullName evidence="10">Flagellar basal body-associated FliL family protein</fullName>
    </submittedName>
</protein>
<keyword evidence="10" id="KW-0966">Cell projection</keyword>
<evidence type="ECO:0000256" key="1">
    <source>
        <dbReference type="ARBA" id="ARBA00002254"/>
    </source>
</evidence>